<dbReference type="OrthoDB" id="16820at2759"/>
<name>A0A6G1ICE9_9PLEO</name>
<organism evidence="3 4">
    <name type="scientific">Lentithecium fluviatile CBS 122367</name>
    <dbReference type="NCBI Taxonomy" id="1168545"/>
    <lineage>
        <taxon>Eukaryota</taxon>
        <taxon>Fungi</taxon>
        <taxon>Dikarya</taxon>
        <taxon>Ascomycota</taxon>
        <taxon>Pezizomycotina</taxon>
        <taxon>Dothideomycetes</taxon>
        <taxon>Pleosporomycetidae</taxon>
        <taxon>Pleosporales</taxon>
        <taxon>Massarineae</taxon>
        <taxon>Lentitheciaceae</taxon>
        <taxon>Lentithecium</taxon>
    </lineage>
</organism>
<sequence>MSTVNANQPSGPYPAGQHIIPPARPSSPATAEFRLNHLMLRIKDPEKSMRFYNDCFGLHVVFIFNAGPWTIYYLGPRDVTIASLGTSKGLLELYHIPADSALLYTSGNDYANAPSGIGFGHIGFTVPDVAKALQRMKYFGYEVIKPLDEAKESQMGIPLEEMEGREVVEGYKHVFRQLAFVQDPDGYWVELVPQIVRPPGDG</sequence>
<reference evidence="3" key="1">
    <citation type="journal article" date="2020" name="Stud. Mycol.">
        <title>101 Dothideomycetes genomes: a test case for predicting lifestyles and emergence of pathogens.</title>
        <authorList>
            <person name="Haridas S."/>
            <person name="Albert R."/>
            <person name="Binder M."/>
            <person name="Bloem J."/>
            <person name="Labutti K."/>
            <person name="Salamov A."/>
            <person name="Andreopoulos B."/>
            <person name="Baker S."/>
            <person name="Barry K."/>
            <person name="Bills G."/>
            <person name="Bluhm B."/>
            <person name="Cannon C."/>
            <person name="Castanera R."/>
            <person name="Culley D."/>
            <person name="Daum C."/>
            <person name="Ezra D."/>
            <person name="Gonzalez J."/>
            <person name="Henrissat B."/>
            <person name="Kuo A."/>
            <person name="Liang C."/>
            <person name="Lipzen A."/>
            <person name="Lutzoni F."/>
            <person name="Magnuson J."/>
            <person name="Mondo S."/>
            <person name="Nolan M."/>
            <person name="Ohm R."/>
            <person name="Pangilinan J."/>
            <person name="Park H.-J."/>
            <person name="Ramirez L."/>
            <person name="Alfaro M."/>
            <person name="Sun H."/>
            <person name="Tritt A."/>
            <person name="Yoshinaga Y."/>
            <person name="Zwiers L.-H."/>
            <person name="Turgeon B."/>
            <person name="Goodwin S."/>
            <person name="Spatafora J."/>
            <person name="Crous P."/>
            <person name="Grigoriev I."/>
        </authorList>
    </citation>
    <scope>NUCLEOTIDE SEQUENCE</scope>
    <source>
        <strain evidence="3">CBS 122367</strain>
    </source>
</reference>
<dbReference type="Gene3D" id="3.10.180.10">
    <property type="entry name" value="2,3-Dihydroxybiphenyl 1,2-Dioxygenase, domain 1"/>
    <property type="match status" value="1"/>
</dbReference>
<evidence type="ECO:0000313" key="3">
    <source>
        <dbReference type="EMBL" id="KAF2675894.1"/>
    </source>
</evidence>
<gene>
    <name evidence="3" type="ORF">K458DRAFT_482092</name>
</gene>
<dbReference type="CDD" id="cd07233">
    <property type="entry name" value="GlxI_Zn"/>
    <property type="match status" value="1"/>
</dbReference>
<dbReference type="PANTHER" id="PTHR10374">
    <property type="entry name" value="LACTOYLGLUTATHIONE LYASE GLYOXALASE I"/>
    <property type="match status" value="1"/>
</dbReference>
<proteinExistence type="predicted"/>
<keyword evidence="4" id="KW-1185">Reference proteome</keyword>
<feature type="region of interest" description="Disordered" evidence="1">
    <location>
        <begin position="1"/>
        <end position="23"/>
    </location>
</feature>
<dbReference type="PROSITE" id="PS51819">
    <property type="entry name" value="VOC"/>
    <property type="match status" value="1"/>
</dbReference>
<dbReference type="AlphaFoldDB" id="A0A6G1ICE9"/>
<feature type="compositionally biased region" description="Polar residues" evidence="1">
    <location>
        <begin position="1"/>
        <end position="10"/>
    </location>
</feature>
<dbReference type="GO" id="GO:0051213">
    <property type="term" value="F:dioxygenase activity"/>
    <property type="evidence" value="ECO:0007669"/>
    <property type="project" value="UniProtKB-KW"/>
</dbReference>
<keyword evidence="3" id="KW-0223">Dioxygenase</keyword>
<evidence type="ECO:0000256" key="1">
    <source>
        <dbReference type="SAM" id="MobiDB-lite"/>
    </source>
</evidence>
<feature type="domain" description="VOC" evidence="2">
    <location>
        <begin position="34"/>
        <end position="194"/>
    </location>
</feature>
<dbReference type="Pfam" id="PF00903">
    <property type="entry name" value="Glyoxalase"/>
    <property type="match status" value="1"/>
</dbReference>
<accession>A0A6G1ICE9</accession>
<evidence type="ECO:0000313" key="4">
    <source>
        <dbReference type="Proteomes" id="UP000799291"/>
    </source>
</evidence>
<dbReference type="InterPro" id="IPR029068">
    <property type="entry name" value="Glyas_Bleomycin-R_OHBP_Dase"/>
</dbReference>
<evidence type="ECO:0000259" key="2">
    <source>
        <dbReference type="PROSITE" id="PS51819"/>
    </source>
</evidence>
<dbReference type="Proteomes" id="UP000799291">
    <property type="component" value="Unassembled WGS sequence"/>
</dbReference>
<dbReference type="EMBL" id="MU005645">
    <property type="protein sequence ID" value="KAF2675894.1"/>
    <property type="molecule type" value="Genomic_DNA"/>
</dbReference>
<dbReference type="PANTHER" id="PTHR10374:SF19">
    <property type="entry name" value="LYASE (GLO1), PUTATIVE (AFU_ORTHOLOGUE AFUA_2G13550)-RELATED"/>
    <property type="match status" value="1"/>
</dbReference>
<dbReference type="InterPro" id="IPR037523">
    <property type="entry name" value="VOC_core"/>
</dbReference>
<dbReference type="SUPFAM" id="SSF54593">
    <property type="entry name" value="Glyoxalase/Bleomycin resistance protein/Dihydroxybiphenyl dioxygenase"/>
    <property type="match status" value="1"/>
</dbReference>
<protein>
    <submittedName>
        <fullName evidence="3">Glyoxalase/Bleomycin resistance protein/Dihydroxybiphenyl dioxygenase</fullName>
    </submittedName>
</protein>
<keyword evidence="3" id="KW-0560">Oxidoreductase</keyword>
<dbReference type="InterPro" id="IPR004360">
    <property type="entry name" value="Glyas_Fos-R_dOase_dom"/>
</dbReference>